<name>A0A7M1R073_9ACTO</name>
<dbReference type="RefSeq" id="WP_197552811.1">
    <property type="nucleotide sequence ID" value="NZ_CP063212.1"/>
</dbReference>
<dbReference type="PROSITE" id="PS51900">
    <property type="entry name" value="CB"/>
    <property type="match status" value="1"/>
</dbReference>
<dbReference type="AlphaFoldDB" id="A0A7M1R073"/>
<evidence type="ECO:0000256" key="2">
    <source>
        <dbReference type="ARBA" id="ARBA00023125"/>
    </source>
</evidence>
<feature type="region of interest" description="Disordered" evidence="5">
    <location>
        <begin position="1"/>
        <end position="20"/>
    </location>
</feature>
<evidence type="ECO:0000256" key="3">
    <source>
        <dbReference type="ARBA" id="ARBA00023172"/>
    </source>
</evidence>
<dbReference type="PANTHER" id="PTHR30349:SF64">
    <property type="entry name" value="PROPHAGE INTEGRASE INTD-RELATED"/>
    <property type="match status" value="1"/>
</dbReference>
<evidence type="ECO:0000259" key="6">
    <source>
        <dbReference type="PROSITE" id="PS51898"/>
    </source>
</evidence>
<dbReference type="InterPro" id="IPR013762">
    <property type="entry name" value="Integrase-like_cat_sf"/>
</dbReference>
<evidence type="ECO:0000313" key="8">
    <source>
        <dbReference type="EMBL" id="QOR47536.1"/>
    </source>
</evidence>
<feature type="domain" description="Core-binding (CB)" evidence="7">
    <location>
        <begin position="65"/>
        <end position="148"/>
    </location>
</feature>
<evidence type="ECO:0000313" key="9">
    <source>
        <dbReference type="Proteomes" id="UP000594961"/>
    </source>
</evidence>
<feature type="domain" description="Tyr recombinase" evidence="6">
    <location>
        <begin position="172"/>
        <end position="358"/>
    </location>
</feature>
<dbReference type="GO" id="GO:0015074">
    <property type="term" value="P:DNA integration"/>
    <property type="evidence" value="ECO:0007669"/>
    <property type="project" value="InterPro"/>
</dbReference>
<dbReference type="Gene3D" id="1.10.443.10">
    <property type="entry name" value="Intergrase catalytic core"/>
    <property type="match status" value="1"/>
</dbReference>
<evidence type="ECO:0000259" key="7">
    <source>
        <dbReference type="PROSITE" id="PS51900"/>
    </source>
</evidence>
<evidence type="ECO:0000256" key="5">
    <source>
        <dbReference type="SAM" id="MobiDB-lite"/>
    </source>
</evidence>
<reference evidence="8 9" key="1">
    <citation type="submission" date="2020-10" db="EMBL/GenBank/DDBJ databases">
        <title>Trueperella pecoris sp. nov. isolated from bovine and porcine specimens.</title>
        <authorList>
            <person name="Schoenecker L."/>
            <person name="Schnydrig P."/>
            <person name="Brodard I."/>
            <person name="Thomann A."/>
            <person name="Hemphill A."/>
            <person name="Rodriguez-Campos S."/>
            <person name="Perreten V."/>
            <person name="Jores J."/>
            <person name="Kittl S."/>
        </authorList>
    </citation>
    <scope>NUCLEOTIDE SEQUENCE [LARGE SCALE GENOMIC DNA]</scope>
    <source>
        <strain evidence="8 9">19OD0592</strain>
    </source>
</reference>
<dbReference type="InterPro" id="IPR011010">
    <property type="entry name" value="DNA_brk_join_enz"/>
</dbReference>
<proteinExistence type="inferred from homology"/>
<dbReference type="SUPFAM" id="SSF56349">
    <property type="entry name" value="DNA breaking-rejoining enzymes"/>
    <property type="match status" value="1"/>
</dbReference>
<dbReference type="PANTHER" id="PTHR30349">
    <property type="entry name" value="PHAGE INTEGRASE-RELATED"/>
    <property type="match status" value="1"/>
</dbReference>
<dbReference type="Gene3D" id="1.10.150.130">
    <property type="match status" value="1"/>
</dbReference>
<evidence type="ECO:0000256" key="1">
    <source>
        <dbReference type="ARBA" id="ARBA00008857"/>
    </source>
</evidence>
<dbReference type="Proteomes" id="UP000594961">
    <property type="component" value="Chromosome"/>
</dbReference>
<dbReference type="PROSITE" id="PS51898">
    <property type="entry name" value="TYR_RECOMBINASE"/>
    <property type="match status" value="1"/>
</dbReference>
<dbReference type="GO" id="GO:0003677">
    <property type="term" value="F:DNA binding"/>
    <property type="evidence" value="ECO:0007669"/>
    <property type="project" value="UniProtKB-UniRule"/>
</dbReference>
<accession>A0A7M1R073</accession>
<dbReference type="InterPro" id="IPR044068">
    <property type="entry name" value="CB"/>
</dbReference>
<dbReference type="InterPro" id="IPR002104">
    <property type="entry name" value="Integrase_catalytic"/>
</dbReference>
<keyword evidence="3" id="KW-0233">DNA recombination</keyword>
<gene>
    <name evidence="8" type="ORF">INS90_09855</name>
</gene>
<sequence length="362" mass="40403">MRELFGSIVTRNGRHHGRYRHQGKEYYTPTRRTKTEVRNDLTKIHATVLDGTWQPPHSRRTPPTRTLRQWHDQWMRDLELAGYSPNTLRSYKTHWRAHILPKLGESTDMAMLTTGMIEDFLRQVQADTSLRTAGNVARSLSAGLNAAHDKGQLEAVPAFPKGWMKRPTARRTETITYTADQLDALIDAAQDRYRAAILLGSYAFLRSGEVAALRRNDINDAGVRVDEATKTEPGGRTVIGPPKSTAGYRTVPIVTRHQHIITEHLERFVPPAPTSLLWATRDGGPVRSRVLLTALHAACETTGLPKGRFHDLRHSGLTLYGQAGATLAELMAAAGHSDVDAAMIYQHAGRERAIELVEKMGF</sequence>
<comment type="similarity">
    <text evidence="1">Belongs to the 'phage' integrase family.</text>
</comment>
<protein>
    <submittedName>
        <fullName evidence="8">Tyrosine-type recombinase/integrase</fullName>
    </submittedName>
</protein>
<evidence type="ECO:0000256" key="4">
    <source>
        <dbReference type="PROSITE-ProRule" id="PRU01248"/>
    </source>
</evidence>
<keyword evidence="2 4" id="KW-0238">DNA-binding</keyword>
<dbReference type="InterPro" id="IPR010998">
    <property type="entry name" value="Integrase_recombinase_N"/>
</dbReference>
<organism evidence="8 9">
    <name type="scientific">Trueperella pecoris</name>
    <dbReference type="NCBI Taxonomy" id="2733571"/>
    <lineage>
        <taxon>Bacteria</taxon>
        <taxon>Bacillati</taxon>
        <taxon>Actinomycetota</taxon>
        <taxon>Actinomycetes</taxon>
        <taxon>Actinomycetales</taxon>
        <taxon>Actinomycetaceae</taxon>
        <taxon>Trueperella</taxon>
    </lineage>
</organism>
<dbReference type="EMBL" id="CP063212">
    <property type="protein sequence ID" value="QOR47536.1"/>
    <property type="molecule type" value="Genomic_DNA"/>
</dbReference>
<dbReference type="GO" id="GO:0006310">
    <property type="term" value="P:DNA recombination"/>
    <property type="evidence" value="ECO:0007669"/>
    <property type="project" value="UniProtKB-KW"/>
</dbReference>
<dbReference type="Pfam" id="PF00589">
    <property type="entry name" value="Phage_integrase"/>
    <property type="match status" value="1"/>
</dbReference>
<dbReference type="InterPro" id="IPR050090">
    <property type="entry name" value="Tyrosine_recombinase_XerCD"/>
</dbReference>